<keyword evidence="11" id="KW-0067">ATP-binding</keyword>
<dbReference type="Gene3D" id="2.130.10.30">
    <property type="entry name" value="Regulator of chromosome condensation 1/beta-lactamase-inhibitor protein II"/>
    <property type="match status" value="1"/>
</dbReference>
<dbReference type="Proteomes" id="UP000499080">
    <property type="component" value="Unassembled WGS sequence"/>
</dbReference>
<dbReference type="SUPFAM" id="SSF56112">
    <property type="entry name" value="Protein kinase-like (PK-like)"/>
    <property type="match status" value="1"/>
</dbReference>
<keyword evidence="6" id="KW-0723">Serine/threonine-protein kinase</keyword>
<evidence type="ECO:0000256" key="3">
    <source>
        <dbReference type="ARBA" id="ARBA00010886"/>
    </source>
</evidence>
<evidence type="ECO:0000256" key="6">
    <source>
        <dbReference type="ARBA" id="ARBA00022527"/>
    </source>
</evidence>
<keyword evidence="15" id="KW-1185">Reference proteome</keyword>
<keyword evidence="8" id="KW-0479">Metal-binding</keyword>
<sequence length="356" mass="39173">MTLKRPFDASTLPALIMKIMKGSFEPVEGIYSHELRKLLLSMLHLDHNQRPTAAQIMCHPVMIKVIFKLYLDIGSIPCNKSVLSKSKRCLSVLLFENKYPHAVVLSSPPKAVVKSVSLGSEDKIGITGNGLLISWRIRPAISINSDEKRAEDQIPSYIPHVIDERVAINIISVVCGSSFCICLSDNGVVFAFGKASSGCLGLSCDRDINQPRIVESLFNHDIKSIACGPKHVLALSEENDIFVWGHGRSGCLGLGETGFQLLPQLVQITWKEKPEKIYCGADCSFVITKDSSVLACGSNRHNKLAMDSSEGHQIDETRVFTKIRSEPLHDARVVSVSSGKSHTVILNGTHFIYLHI</sequence>
<name>A0A4Y2SGF4_ARAVE</name>
<evidence type="ECO:0000256" key="5">
    <source>
        <dbReference type="ARBA" id="ARBA00022490"/>
    </source>
</evidence>
<feature type="repeat" description="RCC1" evidence="13">
    <location>
        <begin position="187"/>
        <end position="238"/>
    </location>
</feature>
<evidence type="ECO:0000256" key="11">
    <source>
        <dbReference type="ARBA" id="ARBA00022840"/>
    </source>
</evidence>
<comment type="similarity">
    <text evidence="3">Belongs to the protein kinase superfamily. NEK Ser/Thr protein kinase family. NIMA subfamily.</text>
</comment>
<comment type="caution">
    <text evidence="14">The sequence shown here is derived from an EMBL/GenBank/DDBJ whole genome shotgun (WGS) entry which is preliminary data.</text>
</comment>
<protein>
    <recommendedName>
        <fullName evidence="4">non-specific serine/threonine protein kinase</fullName>
        <ecNumber evidence="4">2.7.11.1</ecNumber>
    </recommendedName>
</protein>
<dbReference type="EMBL" id="BGPR01021250">
    <property type="protein sequence ID" value="GBN86360.1"/>
    <property type="molecule type" value="Genomic_DNA"/>
</dbReference>
<evidence type="ECO:0000256" key="10">
    <source>
        <dbReference type="ARBA" id="ARBA00022777"/>
    </source>
</evidence>
<dbReference type="GO" id="GO:0046872">
    <property type="term" value="F:metal ion binding"/>
    <property type="evidence" value="ECO:0007669"/>
    <property type="project" value="UniProtKB-KW"/>
</dbReference>
<dbReference type="InterPro" id="IPR009091">
    <property type="entry name" value="RCC1/BLIP-II"/>
</dbReference>
<dbReference type="AlphaFoldDB" id="A0A4Y2SGF4"/>
<dbReference type="GO" id="GO:0005737">
    <property type="term" value="C:cytoplasm"/>
    <property type="evidence" value="ECO:0007669"/>
    <property type="project" value="UniProtKB-SubCell"/>
</dbReference>
<evidence type="ECO:0000256" key="12">
    <source>
        <dbReference type="ARBA" id="ARBA00022842"/>
    </source>
</evidence>
<evidence type="ECO:0000313" key="14">
    <source>
        <dbReference type="EMBL" id="GBN86360.1"/>
    </source>
</evidence>
<evidence type="ECO:0000256" key="4">
    <source>
        <dbReference type="ARBA" id="ARBA00012513"/>
    </source>
</evidence>
<evidence type="ECO:0000313" key="15">
    <source>
        <dbReference type="Proteomes" id="UP000499080"/>
    </source>
</evidence>
<dbReference type="EC" id="2.7.11.1" evidence="4"/>
<dbReference type="GO" id="GO:0005524">
    <property type="term" value="F:ATP binding"/>
    <property type="evidence" value="ECO:0007669"/>
    <property type="project" value="UniProtKB-KW"/>
</dbReference>
<keyword evidence="10 14" id="KW-0808">Transferase</keyword>
<evidence type="ECO:0000256" key="9">
    <source>
        <dbReference type="ARBA" id="ARBA00022741"/>
    </source>
</evidence>
<dbReference type="PROSITE" id="PS50012">
    <property type="entry name" value="RCC1_3"/>
    <property type="match status" value="2"/>
</dbReference>
<dbReference type="InterPro" id="IPR000408">
    <property type="entry name" value="Reg_chr_condens"/>
</dbReference>
<dbReference type="Pfam" id="PF00415">
    <property type="entry name" value="RCC1"/>
    <property type="match status" value="2"/>
</dbReference>
<dbReference type="PANTHER" id="PTHR44535">
    <property type="entry name" value="PROTEIN CBG16200"/>
    <property type="match status" value="1"/>
</dbReference>
<evidence type="ECO:0000256" key="7">
    <source>
        <dbReference type="ARBA" id="ARBA00022553"/>
    </source>
</evidence>
<reference evidence="14 15" key="1">
    <citation type="journal article" date="2019" name="Sci. Rep.">
        <title>Orb-weaving spider Araneus ventricosus genome elucidates the spidroin gene catalogue.</title>
        <authorList>
            <person name="Kono N."/>
            <person name="Nakamura H."/>
            <person name="Ohtoshi R."/>
            <person name="Moran D.A.P."/>
            <person name="Shinohara A."/>
            <person name="Yoshida Y."/>
            <person name="Fujiwara M."/>
            <person name="Mori M."/>
            <person name="Tomita M."/>
            <person name="Arakawa K."/>
        </authorList>
    </citation>
    <scope>NUCLEOTIDE SEQUENCE [LARGE SCALE GENOMIC DNA]</scope>
</reference>
<accession>A0A4Y2SGF4</accession>
<dbReference type="OrthoDB" id="6416565at2759"/>
<comment type="cofactor">
    <cofactor evidence="1">
        <name>Mg(2+)</name>
        <dbReference type="ChEBI" id="CHEBI:18420"/>
    </cofactor>
</comment>
<feature type="repeat" description="RCC1" evidence="13">
    <location>
        <begin position="239"/>
        <end position="290"/>
    </location>
</feature>
<dbReference type="InterPro" id="IPR011009">
    <property type="entry name" value="Kinase-like_dom_sf"/>
</dbReference>
<gene>
    <name evidence="14" type="primary">nek8_1</name>
    <name evidence="14" type="ORF">AVEN_77221_1</name>
</gene>
<dbReference type="Gene3D" id="1.10.510.10">
    <property type="entry name" value="Transferase(Phosphotransferase) domain 1"/>
    <property type="match status" value="1"/>
</dbReference>
<dbReference type="SUPFAM" id="SSF50985">
    <property type="entry name" value="RCC1/BLIP-II"/>
    <property type="match status" value="1"/>
</dbReference>
<keyword evidence="9" id="KW-0547">Nucleotide-binding</keyword>
<keyword evidence="12" id="KW-0460">Magnesium</keyword>
<evidence type="ECO:0000256" key="13">
    <source>
        <dbReference type="PROSITE-ProRule" id="PRU00235"/>
    </source>
</evidence>
<keyword evidence="5" id="KW-0963">Cytoplasm</keyword>
<proteinExistence type="inferred from homology"/>
<evidence type="ECO:0000256" key="8">
    <source>
        <dbReference type="ARBA" id="ARBA00022723"/>
    </source>
</evidence>
<comment type="subcellular location">
    <subcellularLocation>
        <location evidence="2">Cytoplasm</location>
    </subcellularLocation>
</comment>
<keyword evidence="7" id="KW-0597">Phosphoprotein</keyword>
<keyword evidence="10 14" id="KW-0418">Kinase</keyword>
<dbReference type="GO" id="GO:0004674">
    <property type="term" value="F:protein serine/threonine kinase activity"/>
    <property type="evidence" value="ECO:0007669"/>
    <property type="project" value="UniProtKB-KW"/>
</dbReference>
<evidence type="ECO:0000256" key="1">
    <source>
        <dbReference type="ARBA" id="ARBA00001946"/>
    </source>
</evidence>
<organism evidence="14 15">
    <name type="scientific">Araneus ventricosus</name>
    <name type="common">Orbweaver spider</name>
    <name type="synonym">Epeira ventricosa</name>
    <dbReference type="NCBI Taxonomy" id="182803"/>
    <lineage>
        <taxon>Eukaryota</taxon>
        <taxon>Metazoa</taxon>
        <taxon>Ecdysozoa</taxon>
        <taxon>Arthropoda</taxon>
        <taxon>Chelicerata</taxon>
        <taxon>Arachnida</taxon>
        <taxon>Araneae</taxon>
        <taxon>Araneomorphae</taxon>
        <taxon>Entelegynae</taxon>
        <taxon>Araneoidea</taxon>
        <taxon>Araneidae</taxon>
        <taxon>Araneus</taxon>
    </lineage>
</organism>
<dbReference type="PANTHER" id="PTHR44535:SF4">
    <property type="entry name" value="SERINE_THREONINE-PROTEIN KINASE NEK8"/>
    <property type="match status" value="1"/>
</dbReference>
<evidence type="ECO:0000256" key="2">
    <source>
        <dbReference type="ARBA" id="ARBA00004496"/>
    </source>
</evidence>
<dbReference type="InterPro" id="IPR051997">
    <property type="entry name" value="STK_NEK"/>
</dbReference>